<dbReference type="HAMAP" id="MF_00154">
    <property type="entry name" value="CyoE_CtaB"/>
    <property type="match status" value="1"/>
</dbReference>
<dbReference type="EMBL" id="FXTP01000009">
    <property type="protein sequence ID" value="SMO74255.1"/>
    <property type="molecule type" value="Genomic_DNA"/>
</dbReference>
<keyword evidence="11" id="KW-1185">Reference proteome</keyword>
<dbReference type="UniPathway" id="UPA00834">
    <property type="reaction ID" value="UER00712"/>
</dbReference>
<keyword evidence="7 9" id="KW-0472">Membrane</keyword>
<dbReference type="CDD" id="cd13957">
    <property type="entry name" value="PT_UbiA_Cox10"/>
    <property type="match status" value="1"/>
</dbReference>
<reference evidence="10 11" key="1">
    <citation type="submission" date="2017-05" db="EMBL/GenBank/DDBJ databases">
        <authorList>
            <person name="Varghese N."/>
            <person name="Submissions S."/>
        </authorList>
    </citation>
    <scope>NUCLEOTIDE SEQUENCE [LARGE SCALE GENOMIC DNA]</scope>
    <source>
        <strain evidence="10 11">DSM 21985</strain>
    </source>
</reference>
<keyword evidence="6 9" id="KW-0350">Heme biosynthesis</keyword>
<dbReference type="Gene3D" id="1.10.357.140">
    <property type="entry name" value="UbiA prenyltransferase"/>
    <property type="match status" value="1"/>
</dbReference>
<feature type="transmembrane region" description="Helical" evidence="9">
    <location>
        <begin position="21"/>
        <end position="43"/>
    </location>
</feature>
<dbReference type="AlphaFoldDB" id="A0A521DRP5"/>
<feature type="transmembrane region" description="Helical" evidence="9">
    <location>
        <begin position="147"/>
        <end position="166"/>
    </location>
</feature>
<feature type="transmembrane region" description="Helical" evidence="9">
    <location>
        <begin position="219"/>
        <end position="240"/>
    </location>
</feature>
<keyword evidence="3 9" id="KW-0808">Transferase</keyword>
<dbReference type="GO" id="GO:0005886">
    <property type="term" value="C:plasma membrane"/>
    <property type="evidence" value="ECO:0007669"/>
    <property type="project" value="UniProtKB-SubCell"/>
</dbReference>
<dbReference type="GO" id="GO:0008495">
    <property type="term" value="F:protoheme IX farnesyltransferase activity"/>
    <property type="evidence" value="ECO:0007669"/>
    <property type="project" value="UniProtKB-UniRule"/>
</dbReference>
<evidence type="ECO:0000256" key="3">
    <source>
        <dbReference type="ARBA" id="ARBA00022679"/>
    </source>
</evidence>
<organism evidence="10 11">
    <name type="scientific">Gracilimonas mengyeensis</name>
    <dbReference type="NCBI Taxonomy" id="1302730"/>
    <lineage>
        <taxon>Bacteria</taxon>
        <taxon>Pseudomonadati</taxon>
        <taxon>Balneolota</taxon>
        <taxon>Balneolia</taxon>
        <taxon>Balneolales</taxon>
        <taxon>Balneolaceae</taxon>
        <taxon>Gracilimonas</taxon>
    </lineage>
</organism>
<comment type="miscellaneous">
    <text evidence="9">Carbon 2 of the heme B porphyrin ring is defined according to the Fischer nomenclature.</text>
</comment>
<evidence type="ECO:0000313" key="10">
    <source>
        <dbReference type="EMBL" id="SMO74255.1"/>
    </source>
</evidence>
<feature type="transmembrane region" description="Helical" evidence="9">
    <location>
        <begin position="281"/>
        <end position="300"/>
    </location>
</feature>
<dbReference type="Proteomes" id="UP000317557">
    <property type="component" value="Unassembled WGS sequence"/>
</dbReference>
<accession>A0A521DRP5</accession>
<evidence type="ECO:0000256" key="7">
    <source>
        <dbReference type="ARBA" id="ARBA00023136"/>
    </source>
</evidence>
<feature type="transmembrane region" description="Helical" evidence="9">
    <location>
        <begin position="123"/>
        <end position="140"/>
    </location>
</feature>
<feature type="transmembrane region" description="Helical" evidence="9">
    <location>
        <begin position="49"/>
        <end position="75"/>
    </location>
</feature>
<evidence type="ECO:0000313" key="11">
    <source>
        <dbReference type="Proteomes" id="UP000317557"/>
    </source>
</evidence>
<dbReference type="EC" id="2.5.1.141" evidence="9"/>
<evidence type="ECO:0000256" key="1">
    <source>
        <dbReference type="ARBA" id="ARBA00004141"/>
    </source>
</evidence>
<keyword evidence="2 9" id="KW-1003">Cell membrane</keyword>
<dbReference type="InterPro" id="IPR006369">
    <property type="entry name" value="Protohaem_IX_farnesylTrfase"/>
</dbReference>
<evidence type="ECO:0000256" key="6">
    <source>
        <dbReference type="ARBA" id="ARBA00023133"/>
    </source>
</evidence>
<dbReference type="InterPro" id="IPR000537">
    <property type="entry name" value="UbiA_prenyltransferase"/>
</dbReference>
<comment type="catalytic activity">
    <reaction evidence="8 9">
        <text>heme b + (2E,6E)-farnesyl diphosphate + H2O = Fe(II)-heme o + diphosphate</text>
        <dbReference type="Rhea" id="RHEA:28070"/>
        <dbReference type="ChEBI" id="CHEBI:15377"/>
        <dbReference type="ChEBI" id="CHEBI:33019"/>
        <dbReference type="ChEBI" id="CHEBI:60344"/>
        <dbReference type="ChEBI" id="CHEBI:60530"/>
        <dbReference type="ChEBI" id="CHEBI:175763"/>
        <dbReference type="EC" id="2.5.1.141"/>
    </reaction>
</comment>
<comment type="pathway">
    <text evidence="9">Porphyrin-containing compound metabolism; heme O biosynthesis; heme O from protoheme: step 1/1.</text>
</comment>
<keyword evidence="5 9" id="KW-1133">Transmembrane helix</keyword>
<feature type="transmembrane region" description="Helical" evidence="9">
    <location>
        <begin position="178"/>
        <end position="198"/>
    </location>
</feature>
<comment type="similarity">
    <text evidence="9">Belongs to the UbiA prenyltransferase family. Protoheme IX farnesyltransferase subfamily.</text>
</comment>
<evidence type="ECO:0000256" key="4">
    <source>
        <dbReference type="ARBA" id="ARBA00022692"/>
    </source>
</evidence>
<evidence type="ECO:0000256" key="8">
    <source>
        <dbReference type="ARBA" id="ARBA00047690"/>
    </source>
</evidence>
<dbReference type="PANTHER" id="PTHR43448:SF2">
    <property type="entry name" value="PROTOHEME IX FARNESYLTRANSFERASE, MITOCHONDRIAL"/>
    <property type="match status" value="1"/>
</dbReference>
<proteinExistence type="inferred from homology"/>
<evidence type="ECO:0000256" key="2">
    <source>
        <dbReference type="ARBA" id="ARBA00022475"/>
    </source>
</evidence>
<dbReference type="PANTHER" id="PTHR43448">
    <property type="entry name" value="PROTOHEME IX FARNESYLTRANSFERASE, MITOCHONDRIAL"/>
    <property type="match status" value="1"/>
</dbReference>
<comment type="function">
    <text evidence="9">Converts heme B (protoheme IX) to heme O by substitution of the vinyl group on carbon 2 of heme B porphyrin ring with a hydroxyethyl farnesyl side group.</text>
</comment>
<name>A0A521DRP5_9BACT</name>
<protein>
    <recommendedName>
        <fullName evidence="9">Protoheme IX farnesyltransferase</fullName>
        <ecNumber evidence="9">2.5.1.141</ecNumber>
    </recommendedName>
    <alternativeName>
        <fullName evidence="9">Heme B farnesyltransferase</fullName>
    </alternativeName>
    <alternativeName>
        <fullName evidence="9">Heme O synthase</fullName>
    </alternativeName>
</protein>
<dbReference type="GO" id="GO:0006784">
    <property type="term" value="P:heme A biosynthetic process"/>
    <property type="evidence" value="ECO:0007669"/>
    <property type="project" value="TreeGrafter"/>
</dbReference>
<evidence type="ECO:0000256" key="5">
    <source>
        <dbReference type="ARBA" id="ARBA00022989"/>
    </source>
</evidence>
<sequence length="302" mass="33090">MKSAEDNILIKRTFSSVVADYYQLTKPGITMSVLVSMLVGFILGSGANINFITLIHALLGTWMIAAGTGAHNQFMERKLDGMMKRTSKRPLPDQRIGSRNGMIFSLTLIFSGLFYLILMVNPVAGAVSFFTTLIYLAAYTPMKRVSAANIAIGAIPGALPPVGGWAAATGNVSDPGMWLLFGIMFLWQVPHVLSIAWLCKDDYSSAGFKMLPKRDEKGYKTTLFSLICVLGLFPVSLALYQLEISGLTFLIGGFLVAGGFLAYTIKFGLNRTKQNAKEMMFASIAYLPLVWIAVFIDRFISF</sequence>
<dbReference type="NCBIfam" id="TIGR01473">
    <property type="entry name" value="cyoE_ctaB"/>
    <property type="match status" value="1"/>
</dbReference>
<dbReference type="OrthoDB" id="9814417at2"/>
<dbReference type="RefSeq" id="WP_142454694.1">
    <property type="nucleotide sequence ID" value="NZ_FXTP01000009.1"/>
</dbReference>
<dbReference type="GO" id="GO:0048034">
    <property type="term" value="P:heme O biosynthetic process"/>
    <property type="evidence" value="ECO:0007669"/>
    <property type="project" value="UniProtKB-UniRule"/>
</dbReference>
<gene>
    <name evidence="9" type="primary">ctaB</name>
    <name evidence="10" type="ORF">SAMN06265219_10946</name>
</gene>
<feature type="transmembrane region" description="Helical" evidence="9">
    <location>
        <begin position="96"/>
        <end position="117"/>
    </location>
</feature>
<evidence type="ECO:0000256" key="9">
    <source>
        <dbReference type="HAMAP-Rule" id="MF_00154"/>
    </source>
</evidence>
<comment type="subcellular location">
    <subcellularLocation>
        <location evidence="9">Cell membrane</location>
        <topology evidence="9">Multi-pass membrane protein</topology>
    </subcellularLocation>
    <subcellularLocation>
        <location evidence="1">Membrane</location>
        <topology evidence="1">Multi-pass membrane protein</topology>
    </subcellularLocation>
</comment>
<feature type="transmembrane region" description="Helical" evidence="9">
    <location>
        <begin position="246"/>
        <end position="269"/>
    </location>
</feature>
<dbReference type="InterPro" id="IPR044878">
    <property type="entry name" value="UbiA_sf"/>
</dbReference>
<dbReference type="Pfam" id="PF01040">
    <property type="entry name" value="UbiA"/>
    <property type="match status" value="1"/>
</dbReference>
<keyword evidence="4 9" id="KW-0812">Transmembrane</keyword>